<dbReference type="AlphaFoldDB" id="A0A564XZD7"/>
<name>A0A564XZD7_HYMDI</name>
<accession>A0A564XZD7</accession>
<dbReference type="Proteomes" id="UP000321570">
    <property type="component" value="Unassembled WGS sequence"/>
</dbReference>
<proteinExistence type="predicted"/>
<sequence length="60" mass="7102">MYMTDQYPKLDGRSLENTYTNIFALADLSGIHYRVYRPNDEQSCSIYEDPILESYNNCLR</sequence>
<dbReference type="EMBL" id="CABIJS010000021">
    <property type="protein sequence ID" value="VUZ39613.1"/>
    <property type="molecule type" value="Genomic_DNA"/>
</dbReference>
<evidence type="ECO:0000313" key="2">
    <source>
        <dbReference type="EMBL" id="VUZ39613.1"/>
    </source>
</evidence>
<feature type="domain" description="Mediator complex subunit Med13 N-terminal" evidence="1">
    <location>
        <begin position="14"/>
        <end position="51"/>
    </location>
</feature>
<protein>
    <recommendedName>
        <fullName evidence="1">Mediator complex subunit Med13 N-terminal domain-containing protein</fullName>
    </recommendedName>
</protein>
<keyword evidence="3" id="KW-1185">Reference proteome</keyword>
<evidence type="ECO:0000313" key="3">
    <source>
        <dbReference type="Proteomes" id="UP000321570"/>
    </source>
</evidence>
<evidence type="ECO:0000259" key="1">
    <source>
        <dbReference type="Pfam" id="PF11597"/>
    </source>
</evidence>
<gene>
    <name evidence="2" type="ORF">WMSIL1_LOCUS859</name>
</gene>
<feature type="non-terminal residue" evidence="2">
    <location>
        <position position="60"/>
    </location>
</feature>
<organism evidence="2 3">
    <name type="scientific">Hymenolepis diminuta</name>
    <name type="common">Rat tapeworm</name>
    <dbReference type="NCBI Taxonomy" id="6216"/>
    <lineage>
        <taxon>Eukaryota</taxon>
        <taxon>Metazoa</taxon>
        <taxon>Spiralia</taxon>
        <taxon>Lophotrochozoa</taxon>
        <taxon>Platyhelminthes</taxon>
        <taxon>Cestoda</taxon>
        <taxon>Eucestoda</taxon>
        <taxon>Cyclophyllidea</taxon>
        <taxon>Hymenolepididae</taxon>
        <taxon>Hymenolepis</taxon>
    </lineage>
</organism>
<reference evidence="2 3" key="1">
    <citation type="submission" date="2019-07" db="EMBL/GenBank/DDBJ databases">
        <authorList>
            <person name="Jastrzebski P J."/>
            <person name="Paukszto L."/>
            <person name="Jastrzebski P J."/>
        </authorList>
    </citation>
    <scope>NUCLEOTIDE SEQUENCE [LARGE SCALE GENOMIC DNA]</scope>
    <source>
        <strain evidence="2 3">WMS-il1</strain>
    </source>
</reference>
<dbReference type="InterPro" id="IPR021643">
    <property type="entry name" value="Mediator_Med13_N"/>
</dbReference>
<dbReference type="Pfam" id="PF11597">
    <property type="entry name" value="Med13_N"/>
    <property type="match status" value="1"/>
</dbReference>